<feature type="region of interest" description="Disordered" evidence="1">
    <location>
        <begin position="78"/>
        <end position="109"/>
    </location>
</feature>
<reference evidence="2 3" key="1">
    <citation type="submission" date="2019-08" db="EMBL/GenBank/DDBJ databases">
        <authorList>
            <person name="Peeters C."/>
        </authorList>
    </citation>
    <scope>NUCLEOTIDE SEQUENCE [LARGE SCALE GENOMIC DNA]</scope>
    <source>
        <strain evidence="2 3">LMG 31108</strain>
    </source>
</reference>
<protein>
    <submittedName>
        <fullName evidence="2">Uncharacterized protein</fullName>
    </submittedName>
</protein>
<evidence type="ECO:0000313" key="2">
    <source>
        <dbReference type="EMBL" id="VVE56506.1"/>
    </source>
</evidence>
<keyword evidence="3" id="KW-1185">Reference proteome</keyword>
<gene>
    <name evidence="2" type="ORF">PAN31108_05103</name>
</gene>
<feature type="compositionally biased region" description="Polar residues" evidence="1">
    <location>
        <begin position="99"/>
        <end position="109"/>
    </location>
</feature>
<dbReference type="EMBL" id="CABPSB010000034">
    <property type="protein sequence ID" value="VVE56506.1"/>
    <property type="molecule type" value="Genomic_DNA"/>
</dbReference>
<dbReference type="AlphaFoldDB" id="A0A5E4Z5X1"/>
<name>A0A5E4Z5X1_9BURK</name>
<proteinExistence type="predicted"/>
<evidence type="ECO:0000256" key="1">
    <source>
        <dbReference type="SAM" id="MobiDB-lite"/>
    </source>
</evidence>
<accession>A0A5E4Z5X1</accession>
<evidence type="ECO:0000313" key="3">
    <source>
        <dbReference type="Proteomes" id="UP000406256"/>
    </source>
</evidence>
<dbReference type="Proteomes" id="UP000406256">
    <property type="component" value="Unassembled WGS sequence"/>
</dbReference>
<sequence>MQRPPAANHPRPLISKEIFDAGAPSAEFPLAGLNSLFRCVLHQIITKTVHSPIMHFFSAKHAFVDPKLCVRLHRHNASPDAAGVRRAKYPDDSQYGDVSLNTPVACSAR</sequence>
<organism evidence="2 3">
    <name type="scientific">Pandoraea anhela</name>
    <dbReference type="NCBI Taxonomy" id="2508295"/>
    <lineage>
        <taxon>Bacteria</taxon>
        <taxon>Pseudomonadati</taxon>
        <taxon>Pseudomonadota</taxon>
        <taxon>Betaproteobacteria</taxon>
        <taxon>Burkholderiales</taxon>
        <taxon>Burkholderiaceae</taxon>
        <taxon>Pandoraea</taxon>
    </lineage>
</organism>